<dbReference type="Pfam" id="PF14804">
    <property type="entry name" value="Jag_N"/>
    <property type="match status" value="1"/>
</dbReference>
<evidence type="ECO:0000313" key="3">
    <source>
        <dbReference type="Proteomes" id="UP000593910"/>
    </source>
</evidence>
<gene>
    <name evidence="2" type="ORF">FJR03_02360</name>
</gene>
<dbReference type="InterPro" id="IPR040977">
    <property type="entry name" value="HP1451_C"/>
</dbReference>
<evidence type="ECO:0000259" key="1">
    <source>
        <dbReference type="SMART" id="SM01245"/>
    </source>
</evidence>
<reference evidence="2 3" key="1">
    <citation type="submission" date="2019-06" db="EMBL/GenBank/DDBJ databases">
        <title>Sulfurimonas gotlandica sp. nov., a chemoautotrophic and psychrotolerant epsilonproteobacterium isolated from a pelagic redoxcline, and an emended description of the genus Sulfurimonas.</title>
        <authorList>
            <person name="Wang S."/>
            <person name="Jiang L."/>
            <person name="Shao Z."/>
        </authorList>
    </citation>
    <scope>NUCLEOTIDE SEQUENCE [LARGE SCALE GENOMIC DNA]</scope>
    <source>
        <strain evidence="2 3">B2</strain>
    </source>
</reference>
<dbReference type="InterPro" id="IPR032782">
    <property type="entry name" value="KhpB_N"/>
</dbReference>
<keyword evidence="3" id="KW-1185">Reference proteome</keyword>
<feature type="domain" description="RNA-binding protein KhpB N-terminal" evidence="1">
    <location>
        <begin position="3"/>
        <end position="54"/>
    </location>
</feature>
<dbReference type="Proteomes" id="UP000593910">
    <property type="component" value="Chromosome"/>
</dbReference>
<dbReference type="GO" id="GO:0003723">
    <property type="term" value="F:RNA binding"/>
    <property type="evidence" value="ECO:0007669"/>
    <property type="project" value="InterPro"/>
</dbReference>
<dbReference type="PANTHER" id="PTHR35800:SF1">
    <property type="entry name" value="RNA-BINDING PROTEIN KHPB"/>
    <property type="match status" value="1"/>
</dbReference>
<dbReference type="InterPro" id="IPR015946">
    <property type="entry name" value="KH_dom-like_a/b"/>
</dbReference>
<dbReference type="PANTHER" id="PTHR35800">
    <property type="entry name" value="PROTEIN JAG"/>
    <property type="match status" value="1"/>
</dbReference>
<dbReference type="InterPro" id="IPR039247">
    <property type="entry name" value="KhpB"/>
</dbReference>
<dbReference type="Gene3D" id="3.30.300.20">
    <property type="match status" value="1"/>
</dbReference>
<proteinExistence type="predicted"/>
<dbReference type="EMBL" id="CP041165">
    <property type="protein sequence ID" value="QOP40645.1"/>
    <property type="molecule type" value="Genomic_DNA"/>
</dbReference>
<name>A0A7M1ATA2_9BACT</name>
<dbReference type="SMART" id="SM01245">
    <property type="entry name" value="Jag_N"/>
    <property type="match status" value="1"/>
</dbReference>
<dbReference type="Gene3D" id="3.30.1370.180">
    <property type="match status" value="1"/>
</dbReference>
<dbReference type="Gene3D" id="3.30.30.80">
    <property type="entry name" value="probable RNA-binding protein from clostridium symbiosum atcc 14940"/>
    <property type="match status" value="1"/>
</dbReference>
<sequence length="278" mass="31721">MIKIESISLEQAYKEAAESLNCSVTELVVEVVQAPSSGFLGFFKKKAVIVATVKNISEAPKKKKQEVKKEKTVTPTVLNDTILPESFVSDQEEDLDEDLGSGLDYTADYDDAYDEVDYEDEPVHTNISEIVAEVKHDINQLFKTICFDIEEIEVSAYDDTTLLIEFKGEDAALLIGKEGYRYKALSYMLFNWINAKYDLQLRLEIAEFLQNQEEAVAKYLEGVYEIVERDGRAQTKILDGVLVQIALKELRNRYPDKYVVIRSTKEGLKYIIINDYHV</sequence>
<dbReference type="InterPro" id="IPR038247">
    <property type="entry name" value="Jag_N_dom_sf"/>
</dbReference>
<protein>
    <submittedName>
        <fullName evidence="2">Protein jag</fullName>
    </submittedName>
</protein>
<dbReference type="RefSeq" id="WP_193114067.1">
    <property type="nucleotide sequence ID" value="NZ_CP041165.1"/>
</dbReference>
<dbReference type="KEGG" id="smax:FJR03_02360"/>
<accession>A0A7M1ATA2</accession>
<dbReference type="Pfam" id="PF18472">
    <property type="entry name" value="HP1451_C"/>
    <property type="match status" value="1"/>
</dbReference>
<dbReference type="AlphaFoldDB" id="A0A7M1ATA2"/>
<organism evidence="2 3">
    <name type="scientific">Sulfurimonas marina</name>
    <dbReference type="NCBI Taxonomy" id="2590551"/>
    <lineage>
        <taxon>Bacteria</taxon>
        <taxon>Pseudomonadati</taxon>
        <taxon>Campylobacterota</taxon>
        <taxon>Epsilonproteobacteria</taxon>
        <taxon>Campylobacterales</taxon>
        <taxon>Sulfurimonadaceae</taxon>
        <taxon>Sulfurimonas</taxon>
    </lineage>
</organism>
<evidence type="ECO:0000313" key="2">
    <source>
        <dbReference type="EMBL" id="QOP40645.1"/>
    </source>
</evidence>